<protein>
    <submittedName>
        <fullName evidence="7">RNA polymerase-binding transcription factor DksA</fullName>
    </submittedName>
</protein>
<evidence type="ECO:0000313" key="7">
    <source>
        <dbReference type="EMBL" id="NYJ74382.1"/>
    </source>
</evidence>
<evidence type="ECO:0000259" key="6">
    <source>
        <dbReference type="Pfam" id="PF01258"/>
    </source>
</evidence>
<keyword evidence="1" id="KW-0479">Metal-binding</keyword>
<sequence>MSDTSGAEAALAADRAESLQRREDLRRQFARTVEASRDTNADDEHDPEGATIAYERSQLSALIDQVGRRLVALDAALDRVREGTYVVCEVCGGPIAPERLEARPFARTCIACAVSHPG</sequence>
<dbReference type="InterPro" id="IPR020458">
    <property type="entry name" value="Znf_DskA_TraR_CS"/>
</dbReference>
<accession>A0A853DAV5</accession>
<gene>
    <name evidence="7" type="ORF">HNR15_001345</name>
</gene>
<evidence type="ECO:0000256" key="2">
    <source>
        <dbReference type="ARBA" id="ARBA00022771"/>
    </source>
</evidence>
<dbReference type="InterPro" id="IPR000962">
    <property type="entry name" value="Znf_DskA_TraR"/>
</dbReference>
<keyword evidence="3" id="KW-0862">Zinc</keyword>
<dbReference type="PROSITE" id="PS51128">
    <property type="entry name" value="ZF_DKSA_2"/>
    <property type="match status" value="1"/>
</dbReference>
<feature type="zinc finger region" description="dksA C4-type" evidence="4">
    <location>
        <begin position="88"/>
        <end position="112"/>
    </location>
</feature>
<dbReference type="AlphaFoldDB" id="A0A853DAV5"/>
<evidence type="ECO:0000256" key="5">
    <source>
        <dbReference type="SAM" id="MobiDB-lite"/>
    </source>
</evidence>
<dbReference type="Pfam" id="PF01258">
    <property type="entry name" value="zf-dskA_traR"/>
    <property type="match status" value="1"/>
</dbReference>
<organism evidence="7 8">
    <name type="scientific">Allobranchiibius huperziae</name>
    <dbReference type="NCBI Taxonomy" id="1874116"/>
    <lineage>
        <taxon>Bacteria</taxon>
        <taxon>Bacillati</taxon>
        <taxon>Actinomycetota</taxon>
        <taxon>Actinomycetes</taxon>
        <taxon>Micrococcales</taxon>
        <taxon>Dermacoccaceae</taxon>
        <taxon>Allobranchiibius</taxon>
    </lineage>
</organism>
<evidence type="ECO:0000256" key="3">
    <source>
        <dbReference type="ARBA" id="ARBA00022833"/>
    </source>
</evidence>
<reference evidence="7 8" key="1">
    <citation type="submission" date="2020-07" db="EMBL/GenBank/DDBJ databases">
        <title>Sequencing the genomes of 1000 actinobacteria strains.</title>
        <authorList>
            <person name="Klenk H.-P."/>
        </authorList>
    </citation>
    <scope>NUCLEOTIDE SEQUENCE [LARGE SCALE GENOMIC DNA]</scope>
    <source>
        <strain evidence="7 8">DSM 29531</strain>
    </source>
</reference>
<comment type="caution">
    <text evidence="7">The sequence shown here is derived from an EMBL/GenBank/DDBJ whole genome shotgun (WGS) entry which is preliminary data.</text>
</comment>
<dbReference type="SUPFAM" id="SSF57716">
    <property type="entry name" value="Glucocorticoid receptor-like (DNA-binding domain)"/>
    <property type="match status" value="1"/>
</dbReference>
<proteinExistence type="predicted"/>
<evidence type="ECO:0000256" key="1">
    <source>
        <dbReference type="ARBA" id="ARBA00022723"/>
    </source>
</evidence>
<feature type="domain" description="Zinc finger DksA/TraR C4-type" evidence="6">
    <location>
        <begin position="83"/>
        <end position="113"/>
    </location>
</feature>
<name>A0A853DAV5_9MICO</name>
<evidence type="ECO:0000313" key="8">
    <source>
        <dbReference type="Proteomes" id="UP000571817"/>
    </source>
</evidence>
<dbReference type="PROSITE" id="PS01102">
    <property type="entry name" value="ZF_DKSA_1"/>
    <property type="match status" value="1"/>
</dbReference>
<dbReference type="EMBL" id="JACCFW010000001">
    <property type="protein sequence ID" value="NYJ74382.1"/>
    <property type="molecule type" value="Genomic_DNA"/>
</dbReference>
<feature type="region of interest" description="Disordered" evidence="5">
    <location>
        <begin position="1"/>
        <end position="21"/>
    </location>
</feature>
<dbReference type="PANTHER" id="PTHR33823:SF4">
    <property type="entry name" value="GENERAL STRESS PROTEIN 16O"/>
    <property type="match status" value="1"/>
</dbReference>
<keyword evidence="2" id="KW-0863">Zinc-finger</keyword>
<evidence type="ECO:0000256" key="4">
    <source>
        <dbReference type="PROSITE-ProRule" id="PRU00510"/>
    </source>
</evidence>
<dbReference type="PANTHER" id="PTHR33823">
    <property type="entry name" value="RNA POLYMERASE-BINDING TRANSCRIPTION FACTOR DKSA-RELATED"/>
    <property type="match status" value="1"/>
</dbReference>
<dbReference type="SUPFAM" id="SSF109635">
    <property type="entry name" value="DnaK suppressor protein DksA, alpha-hairpin domain"/>
    <property type="match status" value="1"/>
</dbReference>
<dbReference type="RefSeq" id="WP_179480220.1">
    <property type="nucleotide sequence ID" value="NZ_JACCFW010000001.1"/>
</dbReference>
<keyword evidence="8" id="KW-1185">Reference proteome</keyword>
<dbReference type="Proteomes" id="UP000571817">
    <property type="component" value="Unassembled WGS sequence"/>
</dbReference>
<dbReference type="Gene3D" id="1.20.120.910">
    <property type="entry name" value="DksA, coiled-coil domain"/>
    <property type="match status" value="1"/>
</dbReference>
<dbReference type="GO" id="GO:0008270">
    <property type="term" value="F:zinc ion binding"/>
    <property type="evidence" value="ECO:0007669"/>
    <property type="project" value="UniProtKB-KW"/>
</dbReference>
<dbReference type="InterPro" id="IPR037187">
    <property type="entry name" value="DnaK_N"/>
</dbReference>